<organism evidence="2">
    <name type="scientific">marine sediment metagenome</name>
    <dbReference type="NCBI Taxonomy" id="412755"/>
    <lineage>
        <taxon>unclassified sequences</taxon>
        <taxon>metagenomes</taxon>
        <taxon>ecological metagenomes</taxon>
    </lineage>
</organism>
<dbReference type="InterPro" id="IPR017896">
    <property type="entry name" value="4Fe4S_Fe-S-bd"/>
</dbReference>
<dbReference type="SUPFAM" id="SSF54862">
    <property type="entry name" value="4Fe-4S ferredoxins"/>
    <property type="match status" value="1"/>
</dbReference>
<dbReference type="Gene3D" id="3.30.70.20">
    <property type="match status" value="1"/>
</dbReference>
<dbReference type="Pfam" id="PF04015">
    <property type="entry name" value="DUF362"/>
    <property type="match status" value="1"/>
</dbReference>
<dbReference type="AlphaFoldDB" id="A0A0F9SM26"/>
<evidence type="ECO:0000259" key="1">
    <source>
        <dbReference type="PROSITE" id="PS51379"/>
    </source>
</evidence>
<sequence>MKSDVYYFTARTQSHEESMSKFKGPLALEKLRIEDKIKNDVKIVVKSHFGALENTRYLRPSYLRFLCDYIKELGGIPSVAESCGWGAPESFSGIHTEYSGRATETEYLEVALKHGFTKETMGSPIIMLDGENGTDYEIQKIDGKLFKEVLVAGRLREFDYMVVASHFKGHSEAGFGGAIKNLGIGCVSKGGKVRAHTGPQFDIDFNSCNPDCMNCLKICPTNALTKDKDGKLNFKEELCKLCFMCASTYLCKEKVFNLGTSTREEFITQFVDNAKGVVKYFGKDKIFYINYAIDITYQCDCTGGSDIPFVPDIGVLASIDPVAIDQATVDLVHQSSINPHSILSEIKDIPTQGPFKWFSYIPRFDAEGLDLNRDGVESKHWEQQLIEAEEIGLGTRNYNLIEIKIEKEKSE</sequence>
<feature type="domain" description="4Fe-4S ferredoxin-type" evidence="1">
    <location>
        <begin position="199"/>
        <end position="229"/>
    </location>
</feature>
<protein>
    <recommendedName>
        <fullName evidence="1">4Fe-4S ferredoxin-type domain-containing protein</fullName>
    </recommendedName>
</protein>
<gene>
    <name evidence="2" type="ORF">LCGC14_0758580</name>
</gene>
<name>A0A0F9SM26_9ZZZZ</name>
<comment type="caution">
    <text evidence="2">The sequence shown here is derived from an EMBL/GenBank/DDBJ whole genome shotgun (WGS) entry which is preliminary data.</text>
</comment>
<evidence type="ECO:0000313" key="2">
    <source>
        <dbReference type="EMBL" id="KKN37936.1"/>
    </source>
</evidence>
<proteinExistence type="predicted"/>
<accession>A0A0F9SM26</accession>
<dbReference type="EMBL" id="LAZR01001861">
    <property type="protein sequence ID" value="KKN37936.1"/>
    <property type="molecule type" value="Genomic_DNA"/>
</dbReference>
<reference evidence="2" key="1">
    <citation type="journal article" date="2015" name="Nature">
        <title>Complex archaea that bridge the gap between prokaryotes and eukaryotes.</title>
        <authorList>
            <person name="Spang A."/>
            <person name="Saw J.H."/>
            <person name="Jorgensen S.L."/>
            <person name="Zaremba-Niedzwiedzka K."/>
            <person name="Martijn J."/>
            <person name="Lind A.E."/>
            <person name="van Eijk R."/>
            <person name="Schleper C."/>
            <person name="Guy L."/>
            <person name="Ettema T.J."/>
        </authorList>
    </citation>
    <scope>NUCLEOTIDE SEQUENCE</scope>
</reference>
<dbReference type="InterPro" id="IPR007160">
    <property type="entry name" value="DUF362"/>
</dbReference>
<dbReference type="PROSITE" id="PS51379">
    <property type="entry name" value="4FE4S_FER_2"/>
    <property type="match status" value="1"/>
</dbReference>